<feature type="domain" description="Glycoside hydrolase family 2 immunoglobulin-like beta-sandwich" evidence="8">
    <location>
        <begin position="196"/>
        <end position="295"/>
    </location>
</feature>
<comment type="similarity">
    <text evidence="2">Belongs to the glycosyl hydrolase 2 family.</text>
</comment>
<evidence type="ECO:0000259" key="9">
    <source>
        <dbReference type="Pfam" id="PF02836"/>
    </source>
</evidence>
<accession>A0A4Y8WSF4</accession>
<dbReference type="InterPro" id="IPR006102">
    <property type="entry name" value="Ig-like_GH2"/>
</dbReference>
<dbReference type="InterPro" id="IPR017853">
    <property type="entry name" value="GH"/>
</dbReference>
<dbReference type="SUPFAM" id="SSF49373">
    <property type="entry name" value="Invasin/intimin cell-adhesion fragments"/>
    <property type="match status" value="1"/>
</dbReference>
<reference evidence="12 13" key="1">
    <citation type="submission" date="2019-03" db="EMBL/GenBank/DDBJ databases">
        <title>Porphyromonas levii Isolated from the Uterus of Dairy Cows.</title>
        <authorList>
            <person name="Francis A.M."/>
        </authorList>
    </citation>
    <scope>NUCLEOTIDE SEQUENCE [LARGE SCALE GENOMIC DNA]</scope>
    <source>
        <strain evidence="12 13">AF5678</strain>
    </source>
</reference>
<evidence type="ECO:0000259" key="8">
    <source>
        <dbReference type="Pfam" id="PF00703"/>
    </source>
</evidence>
<dbReference type="SUPFAM" id="SSF49303">
    <property type="entry name" value="beta-Galactosidase/glucuronidase domain"/>
    <property type="match status" value="1"/>
</dbReference>
<dbReference type="OrthoDB" id="9801077at2"/>
<dbReference type="Proteomes" id="UP000297225">
    <property type="component" value="Unassembled WGS sequence"/>
</dbReference>
<dbReference type="GO" id="GO:0004553">
    <property type="term" value="F:hydrolase activity, hydrolyzing O-glycosyl compounds"/>
    <property type="evidence" value="ECO:0007669"/>
    <property type="project" value="InterPro"/>
</dbReference>
<keyword evidence="6" id="KW-0843">Virulence</keyword>
<dbReference type="InterPro" id="IPR008964">
    <property type="entry name" value="Invasin/intimin_cell_adhesion"/>
</dbReference>
<dbReference type="InterPro" id="IPR036156">
    <property type="entry name" value="Beta-gal/glucu_dom_sf"/>
</dbReference>
<dbReference type="Gene3D" id="2.60.120.260">
    <property type="entry name" value="Galactose-binding domain-like"/>
    <property type="match status" value="1"/>
</dbReference>
<evidence type="ECO:0000313" key="13">
    <source>
        <dbReference type="Proteomes" id="UP000297225"/>
    </source>
</evidence>
<keyword evidence="3" id="KW-0645">Protease</keyword>
<dbReference type="SUPFAM" id="SSF51445">
    <property type="entry name" value="(Trans)glycosidases"/>
    <property type="match status" value="1"/>
</dbReference>
<proteinExistence type="inferred from homology"/>
<dbReference type="InterPro" id="IPR006101">
    <property type="entry name" value="Glyco_hydro_2"/>
</dbReference>
<dbReference type="GO" id="GO:0006508">
    <property type="term" value="P:proteolysis"/>
    <property type="evidence" value="ECO:0007669"/>
    <property type="project" value="UniProtKB-KW"/>
</dbReference>
<dbReference type="InterPro" id="IPR006103">
    <property type="entry name" value="Glyco_hydro_2_cat"/>
</dbReference>
<evidence type="ECO:0000256" key="2">
    <source>
        <dbReference type="ARBA" id="ARBA00007401"/>
    </source>
</evidence>
<organism evidence="12 13">
    <name type="scientific">Porphyromonas levii</name>
    <dbReference type="NCBI Taxonomy" id="28114"/>
    <lineage>
        <taxon>Bacteria</taxon>
        <taxon>Pseudomonadati</taxon>
        <taxon>Bacteroidota</taxon>
        <taxon>Bacteroidia</taxon>
        <taxon>Bacteroidales</taxon>
        <taxon>Porphyromonadaceae</taxon>
        <taxon>Porphyromonas</taxon>
    </lineage>
</organism>
<sequence>MMALPAWAEEREVLRLREGWKFTREDNPSFKEVNYDATKWQSVVVPHDWAIYGPFDPEIDKQFLAISQDGQKTPIYHTARTGGLPHVGTGWYRNSFRLPTTHKAGDRVEVKFDGAMSNARVYVNGKEAIFWPYGYSSFYVDVTDLIDTSKPEQTLAVRLENPAETSRWYPGAGLYRNVWVTFASGVKVAEWGHQITTPKVHKDWAQVNIKTTIENTLGVSPKQISLRTAILDGVQEVAVTESNGSALFDNTLEQNIKLNHPKLWDLKQPNLYTARTDVYVNGEQVDSYSTTFGVRTIELIPDKGFFLNGRMVKFQGVCLHHDLGPLGGATNKRGYERQIMKMQDMGVNAIRTSHNMPAPEFIEAANEMGIMVMAESFDEWRIPKVENGYHLYFDDWADRDLTNLTRQFRNAPSIVMWSIGNEIYEQGEEGGNKVAYYLQNIFHREDPTRPVTVGMNDPNNAVANNFASIMDVAGFNYHNWQYEEAYKKLPQRLIMGAETTSTVSSRGVYKFPVERKAMATYDDQQCSSYDVEHCGWSNLPEDDFMNHEDFHYNIGEFVWTGIDYLGEPTPYYTEWPSHSSYFGAVDLAGIEKDRFFLYRSHWNKGEETLHVLPHWNWQGREGKVTPIFVYTNYPSAELFINGKSQGKRTKDLSISTKTGREGLERQPRYRLMWMDTTYEPGEVKVVAYDNEGNIAATRVVKTTGKPYAVKLTLENDNLQADGEDIAYVRVQVVDKDGNVVPTATNEITFKATGAGAFHAAANGDATCIVPFQSTKQPAFSGQLTAIVRSSKKAGTITLTATSHGLKSDTIKITTIK</sequence>
<dbReference type="RefSeq" id="WP_134848917.1">
    <property type="nucleotide sequence ID" value="NZ_CP197400.1"/>
</dbReference>
<keyword evidence="4" id="KW-0378">Hydrolase</keyword>
<dbReference type="Gene3D" id="3.20.20.80">
    <property type="entry name" value="Glycosidases"/>
    <property type="match status" value="1"/>
</dbReference>
<evidence type="ECO:0000259" key="10">
    <source>
        <dbReference type="Pfam" id="PF16355"/>
    </source>
</evidence>
<evidence type="ECO:0000256" key="6">
    <source>
        <dbReference type="ARBA" id="ARBA00023026"/>
    </source>
</evidence>
<evidence type="ECO:0000256" key="3">
    <source>
        <dbReference type="ARBA" id="ARBA00022670"/>
    </source>
</evidence>
<dbReference type="STRING" id="1122973.GCA_000379925_01275"/>
<evidence type="ECO:0000256" key="7">
    <source>
        <dbReference type="ARBA" id="ARBA00023295"/>
    </source>
</evidence>
<evidence type="ECO:0000259" key="11">
    <source>
        <dbReference type="Pfam" id="PF18565"/>
    </source>
</evidence>
<evidence type="ECO:0000256" key="1">
    <source>
        <dbReference type="ARBA" id="ARBA00006067"/>
    </source>
</evidence>
<evidence type="ECO:0000256" key="4">
    <source>
        <dbReference type="ARBA" id="ARBA00022801"/>
    </source>
</evidence>
<keyword evidence="7" id="KW-0326">Glycosidase</keyword>
<feature type="domain" description="Glycoside hydrolase family 2 catalytic" evidence="9">
    <location>
        <begin position="301"/>
        <end position="512"/>
    </location>
</feature>
<dbReference type="GO" id="GO:0005975">
    <property type="term" value="P:carbohydrate metabolic process"/>
    <property type="evidence" value="ECO:0007669"/>
    <property type="project" value="InterPro"/>
</dbReference>
<dbReference type="InterPro" id="IPR008979">
    <property type="entry name" value="Galactose-bd-like_sf"/>
</dbReference>
<name>A0A4Y8WSF4_9PORP</name>
<dbReference type="InterPro" id="IPR013783">
    <property type="entry name" value="Ig-like_fold"/>
</dbReference>
<comment type="similarity">
    <text evidence="1">Belongs to the peptidase C25 family.</text>
</comment>
<dbReference type="Pfam" id="PF18565">
    <property type="entry name" value="Glyco_hydro2_C5"/>
    <property type="match status" value="1"/>
</dbReference>
<protein>
    <submittedName>
        <fullName evidence="12">DUF4982 domain-containing protein</fullName>
    </submittedName>
</protein>
<keyword evidence="5" id="KW-0788">Thiol protease</keyword>
<dbReference type="Pfam" id="PF02836">
    <property type="entry name" value="Glyco_hydro_2_C"/>
    <property type="match status" value="1"/>
</dbReference>
<dbReference type="InterPro" id="IPR032311">
    <property type="entry name" value="DUF4982"/>
</dbReference>
<evidence type="ECO:0000256" key="5">
    <source>
        <dbReference type="ARBA" id="ARBA00022807"/>
    </source>
</evidence>
<feature type="domain" description="Glycoside hydrolase family 2" evidence="11">
    <location>
        <begin position="710"/>
        <end position="811"/>
    </location>
</feature>
<dbReference type="PANTHER" id="PTHR42732">
    <property type="entry name" value="BETA-GALACTOSIDASE"/>
    <property type="match status" value="1"/>
</dbReference>
<dbReference type="SUPFAM" id="SSF49785">
    <property type="entry name" value="Galactose-binding domain-like"/>
    <property type="match status" value="1"/>
</dbReference>
<gene>
    <name evidence="12" type="ORF">E4P47_00190</name>
</gene>
<keyword evidence="13" id="KW-1185">Reference proteome</keyword>
<dbReference type="PANTHER" id="PTHR42732:SF1">
    <property type="entry name" value="BETA-MANNOSIDASE"/>
    <property type="match status" value="1"/>
</dbReference>
<dbReference type="EMBL" id="SPNC01000001">
    <property type="protein sequence ID" value="TFH97538.1"/>
    <property type="molecule type" value="Genomic_DNA"/>
</dbReference>
<dbReference type="InterPro" id="IPR040605">
    <property type="entry name" value="Glyco_hydro2_dom5"/>
</dbReference>
<dbReference type="InterPro" id="IPR051913">
    <property type="entry name" value="GH2_Domain-Containing"/>
</dbReference>
<comment type="caution">
    <text evidence="12">The sequence shown here is derived from an EMBL/GenBank/DDBJ whole genome shotgun (WGS) entry which is preliminary data.</text>
</comment>
<evidence type="ECO:0000313" key="12">
    <source>
        <dbReference type="EMBL" id="TFH97538.1"/>
    </source>
</evidence>
<dbReference type="Pfam" id="PF16355">
    <property type="entry name" value="DUF4982"/>
    <property type="match status" value="1"/>
</dbReference>
<dbReference type="Pfam" id="PF00703">
    <property type="entry name" value="Glyco_hydro_2"/>
    <property type="match status" value="1"/>
</dbReference>
<dbReference type="Gene3D" id="2.60.40.10">
    <property type="entry name" value="Immunoglobulins"/>
    <property type="match status" value="3"/>
</dbReference>
<dbReference type="PRINTS" id="PR00132">
    <property type="entry name" value="GLHYDRLASE2"/>
</dbReference>
<feature type="domain" description="DUF4982" evidence="10">
    <location>
        <begin position="622"/>
        <end position="694"/>
    </location>
</feature>
<dbReference type="AlphaFoldDB" id="A0A4Y8WSF4"/>
<dbReference type="GO" id="GO:0008234">
    <property type="term" value="F:cysteine-type peptidase activity"/>
    <property type="evidence" value="ECO:0007669"/>
    <property type="project" value="UniProtKB-KW"/>
</dbReference>